<dbReference type="RefSeq" id="WP_006135040.1">
    <property type="nucleotide sequence ID" value="NZ_CAKLDR010000010.1"/>
</dbReference>
<proteinExistence type="predicted"/>
<reference evidence="1 2" key="1">
    <citation type="submission" date="2017-05" db="EMBL/GenBank/DDBJ databases">
        <title>The genome sequence of the facultative intracellular pathogen Brucella melitensis KIV-L.</title>
        <authorList>
            <person name="Pisarenko S."/>
            <person name="Kovalev D."/>
            <person name="Khachaturova A."/>
            <person name="Kulichenko A."/>
        </authorList>
    </citation>
    <scope>NUCLEOTIDE SEQUENCE [LARGE SCALE GENOMIC DNA]</scope>
    <source>
        <strain evidence="1 2">KIV-L</strain>
    </source>
</reference>
<protein>
    <recommendedName>
        <fullName evidence="3">Elastin</fullName>
    </recommendedName>
</protein>
<organism evidence="1 2">
    <name type="scientific">Brucella melitensis</name>
    <dbReference type="NCBI Taxonomy" id="29459"/>
    <lineage>
        <taxon>Bacteria</taxon>
        <taxon>Pseudomonadati</taxon>
        <taxon>Pseudomonadota</taxon>
        <taxon>Alphaproteobacteria</taxon>
        <taxon>Hyphomicrobiales</taxon>
        <taxon>Brucellaceae</taxon>
        <taxon>Brucella/Ochrobactrum group</taxon>
        <taxon>Brucella</taxon>
    </lineage>
</organism>
<dbReference type="Proteomes" id="UP000216335">
    <property type="component" value="Unassembled WGS sequence"/>
</dbReference>
<accession>A0AB36PU07</accession>
<name>A0AB36PU07_BRUML</name>
<sequence>MIEVELPDGTIAEFPEGTSPDVMRSALQKRFANQSFSNDGTVGPTNWRKDVMGYDGSVNADNVMRTFITSAPVVGPLLGKAGAAIDAALDKTPIGSNIIPGDTWSERYENALASQKGKDEAFGREHPYVQTGVGVAGGIAGTVPMIMAAPAAFGAGGGGLIARGLASGASGMALGGTDAAIRSDFDPEAIKLGAGAGLVMGGIGPAAGQAIGAGARKIGDVFASQSAAKAADMVPSALRYLNKAAIRDGLDAPAIQQRLTDLGPEAMLMDISPNFKGAAGALANSPGEAQTIIRDALTKRMAGANQRVVSGLDDALGPVANPRAIEEQIRSGQRAIDYGEPFRNSRAVNTEPIAQGLESASVNLRGPAQRAANDVRKMLNITGTDQLDPNPGTLFQTRQAIDGMLATETNPKAVALLADTRKQIDSVLADKVPGIKMADAQFQELARQNEGLRMGVKALDSGREALRPDELRQAIVEGVTPEGLMVGPSAQTFRMKQAARADIDRQVGTKANDVVALKNVLKGEGDWNRDRIGMLFGQERADKALSLLDREARFANTNNDVTGNSFTAARSAAQKELFPSDASSFGVREAFAAGGVRGAARNLGTRGLDRLVGVLADSGVDARNAGLGEALAGNKQAIINALDQLQSSKDISPQMQRLIQAMMLERGIKAGESAQGLLTRF</sequence>
<dbReference type="EMBL" id="NGJQ01000008">
    <property type="protein sequence ID" value="OZV60794.1"/>
    <property type="molecule type" value="Genomic_DNA"/>
</dbReference>
<evidence type="ECO:0008006" key="3">
    <source>
        <dbReference type="Google" id="ProtNLM"/>
    </source>
</evidence>
<dbReference type="AlphaFoldDB" id="A0AB36PU07"/>
<comment type="caution">
    <text evidence="1">The sequence shown here is derived from an EMBL/GenBank/DDBJ whole genome shotgun (WGS) entry which is preliminary data.</text>
</comment>
<evidence type="ECO:0000313" key="2">
    <source>
        <dbReference type="Proteomes" id="UP000216335"/>
    </source>
</evidence>
<gene>
    <name evidence="1" type="ORF">BI318_09370</name>
</gene>
<evidence type="ECO:0000313" key="1">
    <source>
        <dbReference type="EMBL" id="OZV60794.1"/>
    </source>
</evidence>